<dbReference type="PANTHER" id="PTHR43662">
    <property type="match status" value="1"/>
</dbReference>
<keyword evidence="3" id="KW-1133">Transmembrane helix</keyword>
<reference evidence="5" key="1">
    <citation type="submission" date="2024-07" db="EMBL/GenBank/DDBJ databases">
        <authorList>
            <person name="Yu S.T."/>
        </authorList>
    </citation>
    <scope>NUCLEOTIDE SEQUENCE</scope>
    <source>
        <strain evidence="5">R11</strain>
    </source>
</reference>
<feature type="region of interest" description="Disordered" evidence="2">
    <location>
        <begin position="131"/>
        <end position="178"/>
    </location>
</feature>
<feature type="compositionally biased region" description="Basic and acidic residues" evidence="2">
    <location>
        <begin position="543"/>
        <end position="558"/>
    </location>
</feature>
<keyword evidence="3" id="KW-0472">Membrane</keyword>
<dbReference type="AlphaFoldDB" id="A0AB39NE28"/>
<accession>A0AB39NE28</accession>
<feature type="compositionally biased region" description="Low complexity" evidence="2">
    <location>
        <begin position="147"/>
        <end position="164"/>
    </location>
</feature>
<keyword evidence="3" id="KW-0812">Transmembrane</keyword>
<feature type="domain" description="DUF1996" evidence="4">
    <location>
        <begin position="224"/>
        <end position="456"/>
    </location>
</feature>
<dbReference type="PANTHER" id="PTHR43662:SF3">
    <property type="entry name" value="DOMAIN PROTEIN, PUTATIVE (AFU_ORTHOLOGUE AFUA_6G11970)-RELATED"/>
    <property type="match status" value="1"/>
</dbReference>
<organism evidence="5">
    <name type="scientific">Streptomyces sp. R11</name>
    <dbReference type="NCBI Taxonomy" id="3238625"/>
    <lineage>
        <taxon>Bacteria</taxon>
        <taxon>Bacillati</taxon>
        <taxon>Actinomycetota</taxon>
        <taxon>Actinomycetes</taxon>
        <taxon>Kitasatosporales</taxon>
        <taxon>Streptomycetaceae</taxon>
        <taxon>Streptomyces</taxon>
    </lineage>
</organism>
<dbReference type="InterPro" id="IPR018535">
    <property type="entry name" value="DUF1996"/>
</dbReference>
<name>A0AB39NE28_9ACTN</name>
<dbReference type="Pfam" id="PF09362">
    <property type="entry name" value="DUF1996"/>
    <property type="match status" value="1"/>
</dbReference>
<feature type="compositionally biased region" description="Basic and acidic residues" evidence="2">
    <location>
        <begin position="510"/>
        <end position="524"/>
    </location>
</feature>
<keyword evidence="1" id="KW-0175">Coiled coil</keyword>
<protein>
    <submittedName>
        <fullName evidence="5">DUF1996 domain-containing protein</fullName>
    </submittedName>
</protein>
<proteinExistence type="predicted"/>
<evidence type="ECO:0000313" key="5">
    <source>
        <dbReference type="EMBL" id="XDQ16136.1"/>
    </source>
</evidence>
<evidence type="ECO:0000256" key="3">
    <source>
        <dbReference type="SAM" id="Phobius"/>
    </source>
</evidence>
<feature type="coiled-coil region" evidence="1">
    <location>
        <begin position="52"/>
        <end position="79"/>
    </location>
</feature>
<sequence>MLGGGGLVAANVYASATEDGGADPARTLSTPAGTIDCPDVGSELTDVPDGAREDVAKELALLDQQIAEAYQRLQESAQAIQQDAGFADSAIMNPLKDKRAATIERIAVAVDRVGDRPEGLDSLAACTLRAADNGTGEDGNGGDQEQGGDNQDGADQGNQQPGNGDQQGNGGQAGNGPVAADYVDIKAVQPNVSSPAPQKEASRGTFATSCGVNENGLFNSDNVIVAPGVSNGAHHFHDYIGNQSNDAFASDEDLANAETSCVDQNDKSTYYWPVIRLQNGTQEQDANSPGGGIEGNAGEIVTPKEVTLDFVGNPRSKVTEMPRLLRIITGDAKAFVNGTANANASWSCTGFEDRQLKDKYPLCPQGSDVVRTFKFQSCWDGQNIDSANHRTHVAFAAADGSCANGFKAIPQLVQRIVYDVDAPSLQDGGKTTPLFAVDSFPEQLHKPVTDHGDFINVFSEDLMGEMVDCINEGRKCGAGAGDGGEPGDEEPTEEPTQAPSTPPAGNDDPGNDKPEPGDDGDKPTDAPATEDPATDEPATQEPATEKPAADEPATEKPATEPAEEDGKPTLSSTVAPKADGTPTANEAEGGQAQGGSGSTPAQTQPAAVGDDSGSGSGTQPQAVGNGDLAETGTSLWPAAAGAVLLMGGFLLLMRTRRRAE</sequence>
<feature type="compositionally biased region" description="Gly residues" evidence="2">
    <location>
        <begin position="165"/>
        <end position="174"/>
    </location>
</feature>
<feature type="transmembrane region" description="Helical" evidence="3">
    <location>
        <begin position="635"/>
        <end position="653"/>
    </location>
</feature>
<dbReference type="EMBL" id="CP163432">
    <property type="protein sequence ID" value="XDQ16136.1"/>
    <property type="molecule type" value="Genomic_DNA"/>
</dbReference>
<gene>
    <name evidence="5" type="ORF">AB5J55_02010</name>
</gene>
<evidence type="ECO:0000256" key="2">
    <source>
        <dbReference type="SAM" id="MobiDB-lite"/>
    </source>
</evidence>
<feature type="compositionally biased region" description="Gly residues" evidence="2">
    <location>
        <begin position="136"/>
        <end position="145"/>
    </location>
</feature>
<dbReference type="RefSeq" id="WP_369276060.1">
    <property type="nucleotide sequence ID" value="NZ_CP163432.1"/>
</dbReference>
<feature type="region of interest" description="Disordered" evidence="2">
    <location>
        <begin position="477"/>
        <end position="632"/>
    </location>
</feature>
<evidence type="ECO:0000259" key="4">
    <source>
        <dbReference type="Pfam" id="PF09362"/>
    </source>
</evidence>
<evidence type="ECO:0000256" key="1">
    <source>
        <dbReference type="SAM" id="Coils"/>
    </source>
</evidence>